<keyword evidence="4" id="KW-1185">Reference proteome</keyword>
<sequence>MKRFFLVLSLALSLAFIGIAPARAALQIQSWTLSNGARVLFVESHSIPVLDLSVEFDAGSRRDPQGKPGVAELTNAMLARGLREADAGAASSASSASAASGAEPAMSEAQISDTLADTAAQRGGGAGADRAGASLRTLVSQPERDTAVRLLARLLAHPSFPENLLARDKARITAAIREEDTKPEAIASKAFWRLMYPSHPYGLQQTVASVESITRDDLVAFHNTHYVANRAIVSIIGDISRAEADAIAQQLTARLPQGAPLPALPPVESPPARNESIAHPASQAHILLGMPAIARGDPDYFPLLVGNYTLGGGGFVSRLTREVREKRGLSYSVYSYFNPMAQPGPFQAGLQTQKDQAGNALNVVRDTISTFLRDGPTEQELKAAKDNLTGGFALRIDNNRKILDNVAAIGFYNLPLNYLDTWTANVAKVSAADIKAAFNRNLALDKMSTVVVGNGQ</sequence>
<dbReference type="EMBL" id="JAWIIV010000005">
    <property type="protein sequence ID" value="MEC4719098.1"/>
    <property type="molecule type" value="Genomic_DNA"/>
</dbReference>
<feature type="chain" id="PRO_5045333146" evidence="1">
    <location>
        <begin position="25"/>
        <end position="456"/>
    </location>
</feature>
<organism evidence="3 4">
    <name type="scientific">Noviherbaspirillum album</name>
    <dbReference type="NCBI Taxonomy" id="3080276"/>
    <lineage>
        <taxon>Bacteria</taxon>
        <taxon>Pseudomonadati</taxon>
        <taxon>Pseudomonadota</taxon>
        <taxon>Betaproteobacteria</taxon>
        <taxon>Burkholderiales</taxon>
        <taxon>Oxalobacteraceae</taxon>
        <taxon>Noviherbaspirillum</taxon>
    </lineage>
</organism>
<evidence type="ECO:0000259" key="2">
    <source>
        <dbReference type="Pfam" id="PF05193"/>
    </source>
</evidence>
<dbReference type="RefSeq" id="WP_326505992.1">
    <property type="nucleotide sequence ID" value="NZ_JAWIIV010000005.1"/>
</dbReference>
<dbReference type="PANTHER" id="PTHR11851:SF224">
    <property type="entry name" value="PROCESSING PROTEASE"/>
    <property type="match status" value="1"/>
</dbReference>
<accession>A0ABU6J6E4</accession>
<feature type="domain" description="Peptidase M16 C-terminal" evidence="2">
    <location>
        <begin position="212"/>
        <end position="388"/>
    </location>
</feature>
<dbReference type="InterPro" id="IPR007863">
    <property type="entry name" value="Peptidase_M16_C"/>
</dbReference>
<dbReference type="PANTHER" id="PTHR11851">
    <property type="entry name" value="METALLOPROTEASE"/>
    <property type="match status" value="1"/>
</dbReference>
<evidence type="ECO:0000256" key="1">
    <source>
        <dbReference type="SAM" id="SignalP"/>
    </source>
</evidence>
<name>A0ABU6J6E4_9BURK</name>
<proteinExistence type="predicted"/>
<gene>
    <name evidence="3" type="ORF">RY831_08055</name>
</gene>
<dbReference type="Gene3D" id="3.30.830.10">
    <property type="entry name" value="Metalloenzyme, LuxS/M16 peptidase-like"/>
    <property type="match status" value="2"/>
</dbReference>
<evidence type="ECO:0000313" key="4">
    <source>
        <dbReference type="Proteomes" id="UP001352263"/>
    </source>
</evidence>
<evidence type="ECO:0000313" key="3">
    <source>
        <dbReference type="EMBL" id="MEC4719098.1"/>
    </source>
</evidence>
<dbReference type="InterPro" id="IPR011249">
    <property type="entry name" value="Metalloenz_LuxS/M16"/>
</dbReference>
<keyword evidence="1" id="KW-0732">Signal</keyword>
<reference evidence="3 4" key="1">
    <citation type="submission" date="2023-10" db="EMBL/GenBank/DDBJ databases">
        <title>Noviherbaspirillum sp. CPCC 100848 genome assembly.</title>
        <authorList>
            <person name="Li X.Y."/>
            <person name="Fang X.M."/>
        </authorList>
    </citation>
    <scope>NUCLEOTIDE SEQUENCE [LARGE SCALE GENOMIC DNA]</scope>
    <source>
        <strain evidence="3 4">CPCC 100848</strain>
    </source>
</reference>
<dbReference type="InterPro" id="IPR050361">
    <property type="entry name" value="MPP/UQCRC_Complex"/>
</dbReference>
<protein>
    <submittedName>
        <fullName evidence="3">Pitrilysin family protein</fullName>
    </submittedName>
</protein>
<dbReference type="Pfam" id="PF05193">
    <property type="entry name" value="Peptidase_M16_C"/>
    <property type="match status" value="1"/>
</dbReference>
<comment type="caution">
    <text evidence="3">The sequence shown here is derived from an EMBL/GenBank/DDBJ whole genome shotgun (WGS) entry which is preliminary data.</text>
</comment>
<feature type="signal peptide" evidence="1">
    <location>
        <begin position="1"/>
        <end position="24"/>
    </location>
</feature>
<dbReference type="Proteomes" id="UP001352263">
    <property type="component" value="Unassembled WGS sequence"/>
</dbReference>
<dbReference type="SUPFAM" id="SSF63411">
    <property type="entry name" value="LuxS/MPP-like metallohydrolase"/>
    <property type="match status" value="2"/>
</dbReference>